<keyword evidence="1" id="KW-1133">Transmembrane helix</keyword>
<feature type="transmembrane region" description="Helical" evidence="1">
    <location>
        <begin position="65"/>
        <end position="87"/>
    </location>
</feature>
<feature type="transmembrane region" description="Helical" evidence="1">
    <location>
        <begin position="99"/>
        <end position="125"/>
    </location>
</feature>
<sequence>MNNLQDTIDNSPIAAREDRSIYQFRNIFRFFFFSAIGIFMFFIPIELNDKSSIPLDHLVTWLRSLSSTASAYYAMILVLLGAVYPFYTKTWRKSKVEMVLSGFKVLGAIAAFLVLFEIGPAWLMAEDMGPYWYYSLLIPIGVLVPIGAIFLAMLVGYGLLEFIGIFMQPIMRPVWRTPGRSAIDAVASFVGSYSIGLLITNRIYKEGKYTKREAIIIATGFSTVSATFMIVVAKTLDIMHIWNLYFWLTFLVTFVVTAITVRIWPINKISDDYYTEEGFPEEIIKENRIRHAWEQAMTTAHNAPKLKENIFVNVKDGLVMAMGILPSIMSIGLLGLILANQTPVFDYLGYIFYPLTWVLQIPEPFLAAKAAAINLIDMFLPSLVVLQASLETRFIIGSLSISTILFFSALIPCILSTEIPIKMSHILTIWFIRTVLTLIIVTPLTFLFL</sequence>
<keyword evidence="1" id="KW-0472">Membrane</keyword>
<dbReference type="RefSeq" id="WP_142606622.1">
    <property type="nucleotide sequence ID" value="NZ_VDGG01000013.1"/>
</dbReference>
<organism evidence="3 4">
    <name type="scientific">Psychrobacillus soli</name>
    <dbReference type="NCBI Taxonomy" id="1543965"/>
    <lineage>
        <taxon>Bacteria</taxon>
        <taxon>Bacillati</taxon>
        <taxon>Bacillota</taxon>
        <taxon>Bacilli</taxon>
        <taxon>Bacillales</taxon>
        <taxon>Bacillaceae</taxon>
        <taxon>Psychrobacillus</taxon>
    </lineage>
</organism>
<keyword evidence="1" id="KW-0812">Transmembrane</keyword>
<evidence type="ECO:0000259" key="2">
    <source>
        <dbReference type="Pfam" id="PF07670"/>
    </source>
</evidence>
<reference evidence="3 4" key="1">
    <citation type="submission" date="2019-05" db="EMBL/GenBank/DDBJ databases">
        <title>Psychrobacillus vulpis sp. nov., a new species isolated from feces of a red fox that inhabits in The Tablas de Daimiel Natural Park, Albacete, Spain.</title>
        <authorList>
            <person name="Rodriguez M."/>
            <person name="Reina J.C."/>
            <person name="Bejar V."/>
            <person name="Llamas I."/>
        </authorList>
    </citation>
    <scope>NUCLEOTIDE SEQUENCE [LARGE SCALE GENOMIC DNA]</scope>
    <source>
        <strain evidence="3 4">NHI-2</strain>
    </source>
</reference>
<dbReference type="OrthoDB" id="1633380at2"/>
<dbReference type="Pfam" id="PF07670">
    <property type="entry name" value="Gate"/>
    <property type="match status" value="1"/>
</dbReference>
<feature type="transmembrane region" description="Helical" evidence="1">
    <location>
        <begin position="394"/>
        <end position="415"/>
    </location>
</feature>
<keyword evidence="4" id="KW-1185">Reference proteome</keyword>
<evidence type="ECO:0000256" key="1">
    <source>
        <dbReference type="SAM" id="Phobius"/>
    </source>
</evidence>
<evidence type="ECO:0000313" key="3">
    <source>
        <dbReference type="EMBL" id="TQR16190.1"/>
    </source>
</evidence>
<name>A0A544TFG3_9BACI</name>
<dbReference type="InterPro" id="IPR011642">
    <property type="entry name" value="Gate_dom"/>
</dbReference>
<feature type="transmembrane region" description="Helical" evidence="1">
    <location>
        <begin position="427"/>
        <end position="448"/>
    </location>
</feature>
<proteinExistence type="predicted"/>
<feature type="transmembrane region" description="Helical" evidence="1">
    <location>
        <begin position="181"/>
        <end position="199"/>
    </location>
</feature>
<protein>
    <submittedName>
        <fullName evidence="3">YjiH family protein</fullName>
    </submittedName>
</protein>
<evidence type="ECO:0000313" key="4">
    <source>
        <dbReference type="Proteomes" id="UP000318937"/>
    </source>
</evidence>
<comment type="caution">
    <text evidence="3">The sequence shown here is derived from an EMBL/GenBank/DDBJ whole genome shotgun (WGS) entry which is preliminary data.</text>
</comment>
<feature type="transmembrane region" description="Helical" evidence="1">
    <location>
        <begin position="131"/>
        <end position="160"/>
    </location>
</feature>
<feature type="transmembrane region" description="Helical" evidence="1">
    <location>
        <begin position="244"/>
        <end position="264"/>
    </location>
</feature>
<feature type="transmembrane region" description="Helical" evidence="1">
    <location>
        <begin position="214"/>
        <end position="232"/>
    </location>
</feature>
<feature type="transmembrane region" description="Helical" evidence="1">
    <location>
        <begin position="26"/>
        <end position="45"/>
    </location>
</feature>
<dbReference type="Proteomes" id="UP000318937">
    <property type="component" value="Unassembled WGS sequence"/>
</dbReference>
<feature type="transmembrane region" description="Helical" evidence="1">
    <location>
        <begin position="318"/>
        <end position="339"/>
    </location>
</feature>
<feature type="domain" description="Nucleoside transporter/FeoB GTPase Gate" evidence="2">
    <location>
        <begin position="139"/>
        <end position="237"/>
    </location>
</feature>
<accession>A0A544TFG3</accession>
<dbReference type="EMBL" id="VDGG01000013">
    <property type="protein sequence ID" value="TQR16190.1"/>
    <property type="molecule type" value="Genomic_DNA"/>
</dbReference>
<gene>
    <name evidence="3" type="ORF">FG383_07815</name>
</gene>
<dbReference type="AlphaFoldDB" id="A0A544TFG3"/>